<evidence type="ECO:0000259" key="4">
    <source>
        <dbReference type="Pfam" id="PF22725"/>
    </source>
</evidence>
<dbReference type="EMBL" id="JBHTKH010000028">
    <property type="protein sequence ID" value="MFD1056821.1"/>
    <property type="molecule type" value="Genomic_DNA"/>
</dbReference>
<dbReference type="InterPro" id="IPR036291">
    <property type="entry name" value="NAD(P)-bd_dom_sf"/>
</dbReference>
<organism evidence="5 6">
    <name type="scientific">Terrabacter terrigena</name>
    <dbReference type="NCBI Taxonomy" id="574718"/>
    <lineage>
        <taxon>Bacteria</taxon>
        <taxon>Bacillati</taxon>
        <taxon>Actinomycetota</taxon>
        <taxon>Actinomycetes</taxon>
        <taxon>Micrococcales</taxon>
        <taxon>Intrasporangiaceae</taxon>
        <taxon>Terrabacter</taxon>
    </lineage>
</organism>
<dbReference type="SUPFAM" id="SSF55347">
    <property type="entry name" value="Glyceraldehyde-3-phosphate dehydrogenase-like, C-terminal domain"/>
    <property type="match status" value="1"/>
</dbReference>
<keyword evidence="2" id="KW-0520">NAD</keyword>
<keyword evidence="6" id="KW-1185">Reference proteome</keyword>
<evidence type="ECO:0000259" key="3">
    <source>
        <dbReference type="Pfam" id="PF01408"/>
    </source>
</evidence>
<keyword evidence="1" id="KW-0560">Oxidoreductase</keyword>
<evidence type="ECO:0000313" key="5">
    <source>
        <dbReference type="EMBL" id="MFD1056821.1"/>
    </source>
</evidence>
<dbReference type="PANTHER" id="PTHR43818">
    <property type="entry name" value="BCDNA.GH03377"/>
    <property type="match status" value="1"/>
</dbReference>
<dbReference type="InterPro" id="IPR055170">
    <property type="entry name" value="GFO_IDH_MocA-like_dom"/>
</dbReference>
<dbReference type="Gene3D" id="3.30.360.10">
    <property type="entry name" value="Dihydrodipicolinate Reductase, domain 2"/>
    <property type="match status" value="1"/>
</dbReference>
<evidence type="ECO:0000256" key="1">
    <source>
        <dbReference type="ARBA" id="ARBA00023002"/>
    </source>
</evidence>
<feature type="domain" description="GFO/IDH/MocA-like oxidoreductase" evidence="4">
    <location>
        <begin position="133"/>
        <end position="278"/>
    </location>
</feature>
<accession>A0ABW3N1Q7</accession>
<comment type="caution">
    <text evidence="5">The sequence shown here is derived from an EMBL/GenBank/DDBJ whole genome shotgun (WGS) entry which is preliminary data.</text>
</comment>
<dbReference type="RefSeq" id="WP_386054991.1">
    <property type="nucleotide sequence ID" value="NZ_JBHTKH010000028.1"/>
</dbReference>
<dbReference type="Pfam" id="PF01408">
    <property type="entry name" value="GFO_IDH_MocA"/>
    <property type="match status" value="1"/>
</dbReference>
<dbReference type="Gene3D" id="3.40.50.720">
    <property type="entry name" value="NAD(P)-binding Rossmann-like Domain"/>
    <property type="match status" value="1"/>
</dbReference>
<name>A0ABW3N1Q7_9MICO</name>
<gene>
    <name evidence="5" type="ORF">ACFQ2V_21145</name>
</gene>
<evidence type="ECO:0000313" key="6">
    <source>
        <dbReference type="Proteomes" id="UP001597046"/>
    </source>
</evidence>
<dbReference type="PANTHER" id="PTHR43818:SF11">
    <property type="entry name" value="BCDNA.GH03377"/>
    <property type="match status" value="1"/>
</dbReference>
<dbReference type="InterPro" id="IPR050463">
    <property type="entry name" value="Gfo/Idh/MocA_oxidrdct_glycsds"/>
</dbReference>
<reference evidence="6" key="1">
    <citation type="journal article" date="2019" name="Int. J. Syst. Evol. Microbiol.">
        <title>The Global Catalogue of Microorganisms (GCM) 10K type strain sequencing project: providing services to taxonomists for standard genome sequencing and annotation.</title>
        <authorList>
            <consortium name="The Broad Institute Genomics Platform"/>
            <consortium name="The Broad Institute Genome Sequencing Center for Infectious Disease"/>
            <person name="Wu L."/>
            <person name="Ma J."/>
        </authorList>
    </citation>
    <scope>NUCLEOTIDE SEQUENCE [LARGE SCALE GENOMIC DNA]</scope>
    <source>
        <strain evidence="6">CCUG 57508</strain>
    </source>
</reference>
<dbReference type="Proteomes" id="UP001597046">
    <property type="component" value="Unassembled WGS sequence"/>
</dbReference>
<protein>
    <submittedName>
        <fullName evidence="5">Gfo/Idh/MocA family protein</fullName>
    </submittedName>
</protein>
<sequence>MIGSGLMAKSHTMGYRNVESVYGTTPFRPRFEVLADATAELASAGARSLGYQRWTTDWREAVRSDRVDVVNIVTPNFLHKEVAMEAIANGKHVYCEKPLALTAADAKEMHDAAQAAGVKTIVGFNYLRNPAIAEARRLIASGELGDIWTFTGRFVLDACTDPDVPFTWRFERKLSGSGALGDLGAHIISLALTLVGPMTSVAGQSRTFIKTRPEPTGVFGYGSGADLKAPRRDVENDDATTFLMDFASGASGSIESSRVATGRTWHQSIEIIGSKGALQFVQQDIHTLRLYLTGDPLERKGYREIELGPSHGDYGAFWPFAGVPLGVHELKTIEVHEWLCAIAEDRTPDGDFKDGWHVAEVLEKVEQSVAERRWVDLPAY</sequence>
<feature type="domain" description="Gfo/Idh/MocA-like oxidoreductase N-terminal" evidence="3">
    <location>
        <begin position="1"/>
        <end position="124"/>
    </location>
</feature>
<dbReference type="Pfam" id="PF22725">
    <property type="entry name" value="GFO_IDH_MocA_C3"/>
    <property type="match status" value="1"/>
</dbReference>
<dbReference type="InterPro" id="IPR000683">
    <property type="entry name" value="Gfo/Idh/MocA-like_OxRdtase_N"/>
</dbReference>
<proteinExistence type="predicted"/>
<evidence type="ECO:0000256" key="2">
    <source>
        <dbReference type="ARBA" id="ARBA00023027"/>
    </source>
</evidence>
<dbReference type="SUPFAM" id="SSF51735">
    <property type="entry name" value="NAD(P)-binding Rossmann-fold domains"/>
    <property type="match status" value="1"/>
</dbReference>